<keyword evidence="2" id="KW-1133">Transmembrane helix</keyword>
<dbReference type="Proteomes" id="UP001500305">
    <property type="component" value="Unassembled WGS sequence"/>
</dbReference>
<keyword evidence="2" id="KW-0472">Membrane</keyword>
<evidence type="ECO:0000256" key="1">
    <source>
        <dbReference type="SAM" id="MobiDB-lite"/>
    </source>
</evidence>
<accession>A0ABN3EZ54</accession>
<organism evidence="3 4">
    <name type="scientific">Kitasatospora cystarginea</name>
    <dbReference type="NCBI Taxonomy" id="58350"/>
    <lineage>
        <taxon>Bacteria</taxon>
        <taxon>Bacillati</taxon>
        <taxon>Actinomycetota</taxon>
        <taxon>Actinomycetes</taxon>
        <taxon>Kitasatosporales</taxon>
        <taxon>Streptomycetaceae</taxon>
        <taxon>Kitasatospora</taxon>
    </lineage>
</organism>
<feature type="region of interest" description="Disordered" evidence="1">
    <location>
        <begin position="1"/>
        <end position="26"/>
    </location>
</feature>
<dbReference type="EMBL" id="BAAATR010000063">
    <property type="protein sequence ID" value="GAA2278470.1"/>
    <property type="molecule type" value="Genomic_DNA"/>
</dbReference>
<feature type="transmembrane region" description="Helical" evidence="2">
    <location>
        <begin position="57"/>
        <end position="79"/>
    </location>
</feature>
<protein>
    <submittedName>
        <fullName evidence="3">Uncharacterized protein</fullName>
    </submittedName>
</protein>
<proteinExistence type="predicted"/>
<gene>
    <name evidence="3" type="ORF">GCM10010430_75540</name>
</gene>
<reference evidence="3 4" key="1">
    <citation type="journal article" date="2019" name="Int. J. Syst. Evol. Microbiol.">
        <title>The Global Catalogue of Microorganisms (GCM) 10K type strain sequencing project: providing services to taxonomists for standard genome sequencing and annotation.</title>
        <authorList>
            <consortium name="The Broad Institute Genomics Platform"/>
            <consortium name="The Broad Institute Genome Sequencing Center for Infectious Disease"/>
            <person name="Wu L."/>
            <person name="Ma J."/>
        </authorList>
    </citation>
    <scope>NUCLEOTIDE SEQUENCE [LARGE SCALE GENOMIC DNA]</scope>
    <source>
        <strain evidence="3 4">JCM 7356</strain>
    </source>
</reference>
<keyword evidence="4" id="KW-1185">Reference proteome</keyword>
<comment type="caution">
    <text evidence="3">The sequence shown here is derived from an EMBL/GenBank/DDBJ whole genome shotgun (WGS) entry which is preliminary data.</text>
</comment>
<evidence type="ECO:0000256" key="2">
    <source>
        <dbReference type="SAM" id="Phobius"/>
    </source>
</evidence>
<name>A0ABN3EZ54_9ACTN</name>
<evidence type="ECO:0000313" key="4">
    <source>
        <dbReference type="Proteomes" id="UP001500305"/>
    </source>
</evidence>
<sequence length="115" mass="11811">MNRREERLSTPAGDGTEALETTTTNVNTSACQSKILVWPRTRLLSSGRGTPMSRTRIAAVLAAFAATVVVSVGAATAPVKPVTMADTSWGDVAAPTGSAAAPTGHAVALVDDMSW</sequence>
<keyword evidence="2" id="KW-0812">Transmembrane</keyword>
<evidence type="ECO:0000313" key="3">
    <source>
        <dbReference type="EMBL" id="GAA2278470.1"/>
    </source>
</evidence>